<keyword evidence="1" id="KW-1133">Transmembrane helix</keyword>
<dbReference type="Pfam" id="PF13559">
    <property type="entry name" value="DUF4129"/>
    <property type="match status" value="1"/>
</dbReference>
<evidence type="ECO:0000313" key="3">
    <source>
        <dbReference type="EMBL" id="QQE74822.1"/>
    </source>
</evidence>
<dbReference type="Proteomes" id="UP000595847">
    <property type="component" value="Chromosome"/>
</dbReference>
<dbReference type="KEGG" id="bcop:JD108_02220"/>
<organism evidence="3 5">
    <name type="scientific">Brevibacillus composti</name>
    <dbReference type="NCBI Taxonomy" id="2796470"/>
    <lineage>
        <taxon>Bacteria</taxon>
        <taxon>Bacillati</taxon>
        <taxon>Bacillota</taxon>
        <taxon>Bacilli</taxon>
        <taxon>Bacillales</taxon>
        <taxon>Paenibacillaceae</taxon>
        <taxon>Brevibacillus</taxon>
    </lineage>
</organism>
<feature type="transmembrane region" description="Helical" evidence="1">
    <location>
        <begin position="86"/>
        <end position="104"/>
    </location>
</feature>
<dbReference type="Proteomes" id="UP000677234">
    <property type="component" value="Chromosome"/>
</dbReference>
<feature type="transmembrane region" description="Helical" evidence="1">
    <location>
        <begin position="62"/>
        <end position="80"/>
    </location>
</feature>
<protein>
    <submittedName>
        <fullName evidence="3">DUF4129 domain-containing protein</fullName>
    </submittedName>
</protein>
<proteinExistence type="predicted"/>
<reference evidence="3 5" key="1">
    <citation type="submission" date="2020-12" db="EMBL/GenBank/DDBJ databases">
        <title>strain FJAT-54423T represents a novel species of the genus Brevibacillus.</title>
        <authorList>
            <person name="Tang R."/>
        </authorList>
    </citation>
    <scope>NUCLEOTIDE SEQUENCE [LARGE SCALE GENOMIC DNA]</scope>
    <source>
        <strain evidence="3 5">FJAT-54423</strain>
    </source>
</reference>
<keyword evidence="6" id="KW-1185">Reference proteome</keyword>
<dbReference type="EMBL" id="CP073708">
    <property type="protein sequence ID" value="QUO41906.1"/>
    <property type="molecule type" value="Genomic_DNA"/>
</dbReference>
<accession>A0A7T5JP64</accession>
<feature type="transmembrane region" description="Helical" evidence="1">
    <location>
        <begin position="37"/>
        <end position="55"/>
    </location>
</feature>
<dbReference type="AlphaFoldDB" id="A0A7T5JP64"/>
<dbReference type="EMBL" id="CP066308">
    <property type="protein sequence ID" value="QQE74822.1"/>
    <property type="molecule type" value="Genomic_DNA"/>
</dbReference>
<dbReference type="RefSeq" id="WP_198828391.1">
    <property type="nucleotide sequence ID" value="NZ_CP066308.1"/>
</dbReference>
<keyword evidence="1" id="KW-0472">Membrane</keyword>
<evidence type="ECO:0000313" key="4">
    <source>
        <dbReference type="EMBL" id="QUO41906.1"/>
    </source>
</evidence>
<dbReference type="InterPro" id="IPR025403">
    <property type="entry name" value="TgpA-like_C"/>
</dbReference>
<evidence type="ECO:0000313" key="6">
    <source>
        <dbReference type="Proteomes" id="UP000677234"/>
    </source>
</evidence>
<sequence length="442" mass="48841">MSRSYLLRQSLLFWQESFLAASLLMLLGWLPSVWTDVAAFVGSATLLLVLGLWLYDGGARNLLLHLLLYPLVFAVGVLIYQTLDSVLLAALAAALFYWRVHSLAASSYSQATLLNAWIMTLCISLAHLAIASLFGPLRSGAPFQAAELYPVISLLVAGYMLASLGEYLTREDTASLSVRVPRVPAFLGVQLIGSRLLLAAGYAAAAGMGLWVLSLLWGWMKKPLGAALSWIFGPLLKGIGDWIEKLSASLGSNRKVQDLLEQSSGNREELPLEEAAYTGEALFTLWQPYLIAACVLLVGIGLGWAIWKRRGGAQVPVSVAPAEAVEATLHELPPEKAGTMPPIWDLEALRAKAHRQEDDPVRYGYYQFLLHMADAGLGIAPYETPHEYLCRLQQRWTTSGRLEYAARITRYYEQSRYMEKLLTNEELADLQHSVAEIRKMTD</sequence>
<feature type="transmembrane region" description="Helical" evidence="1">
    <location>
        <begin position="12"/>
        <end position="31"/>
    </location>
</feature>
<name>A0A7T5JP64_9BACL</name>
<feature type="transmembrane region" description="Helical" evidence="1">
    <location>
        <begin position="148"/>
        <end position="169"/>
    </location>
</feature>
<reference evidence="4" key="2">
    <citation type="submission" date="2021-04" db="EMBL/GenBank/DDBJ databases">
        <title>Brevibacillus composti FJAT-54423, complete genome.</title>
        <authorList>
            <person name="Tang R."/>
        </authorList>
    </citation>
    <scope>NUCLEOTIDE SEQUENCE</scope>
    <source>
        <strain evidence="4">FJAT-54424</strain>
    </source>
</reference>
<evidence type="ECO:0000259" key="2">
    <source>
        <dbReference type="Pfam" id="PF13559"/>
    </source>
</evidence>
<gene>
    <name evidence="3" type="ORF">JD108_02220</name>
    <name evidence="4" type="ORF">KDJ56_02220</name>
</gene>
<feature type="transmembrane region" description="Helical" evidence="1">
    <location>
        <begin position="116"/>
        <end position="136"/>
    </location>
</feature>
<feature type="domain" description="Protein-glutamine gamma-glutamyltransferase-like C-terminal" evidence="2">
    <location>
        <begin position="365"/>
        <end position="432"/>
    </location>
</feature>
<feature type="transmembrane region" description="Helical" evidence="1">
    <location>
        <begin position="289"/>
        <end position="307"/>
    </location>
</feature>
<evidence type="ECO:0000256" key="1">
    <source>
        <dbReference type="SAM" id="Phobius"/>
    </source>
</evidence>
<evidence type="ECO:0000313" key="5">
    <source>
        <dbReference type="Proteomes" id="UP000595847"/>
    </source>
</evidence>
<feature type="transmembrane region" description="Helical" evidence="1">
    <location>
        <begin position="196"/>
        <end position="220"/>
    </location>
</feature>
<keyword evidence="1" id="KW-0812">Transmembrane</keyword>